<dbReference type="InterPro" id="IPR001837">
    <property type="entry name" value="Adenylate_cyclase-assoc_CAP"/>
</dbReference>
<evidence type="ECO:0000256" key="3">
    <source>
        <dbReference type="ARBA" id="ARBA00072052"/>
    </source>
</evidence>
<reference evidence="7 8" key="1">
    <citation type="submission" date="2018-06" db="EMBL/GenBank/DDBJ databases">
        <title>A transcriptomic atlas of mushroom development highlights an independent origin of complex multicellularity.</title>
        <authorList>
            <consortium name="DOE Joint Genome Institute"/>
            <person name="Krizsan K."/>
            <person name="Almasi E."/>
            <person name="Merenyi Z."/>
            <person name="Sahu N."/>
            <person name="Viragh M."/>
            <person name="Koszo T."/>
            <person name="Mondo S."/>
            <person name="Kiss B."/>
            <person name="Balint B."/>
            <person name="Kues U."/>
            <person name="Barry K."/>
            <person name="Hegedus J.C."/>
            <person name="Henrissat B."/>
            <person name="Johnson J."/>
            <person name="Lipzen A."/>
            <person name="Ohm R."/>
            <person name="Nagy I."/>
            <person name="Pangilinan J."/>
            <person name="Yan J."/>
            <person name="Xiong Y."/>
            <person name="Grigoriev I.V."/>
            <person name="Hibbett D.S."/>
            <person name="Nagy L.G."/>
        </authorList>
    </citation>
    <scope>NUCLEOTIDE SEQUENCE [LARGE SCALE GENOMIC DNA]</scope>
    <source>
        <strain evidence="7 8">SZMC22713</strain>
    </source>
</reference>
<dbReference type="GO" id="GO:0019933">
    <property type="term" value="P:cAMP-mediated signaling"/>
    <property type="evidence" value="ECO:0007669"/>
    <property type="project" value="TreeGrafter"/>
</dbReference>
<evidence type="ECO:0000256" key="2">
    <source>
        <dbReference type="ARBA" id="ARBA00054756"/>
    </source>
</evidence>
<dbReference type="GO" id="GO:0003779">
    <property type="term" value="F:actin binding"/>
    <property type="evidence" value="ECO:0007669"/>
    <property type="project" value="InterPro"/>
</dbReference>
<dbReference type="Pfam" id="PF01213">
    <property type="entry name" value="CAP_N-CM"/>
    <property type="match status" value="1"/>
</dbReference>
<dbReference type="EMBL" id="ML170159">
    <property type="protein sequence ID" value="TDL27574.1"/>
    <property type="molecule type" value="Genomic_DNA"/>
</dbReference>
<dbReference type="Proteomes" id="UP000294933">
    <property type="component" value="Unassembled WGS sequence"/>
</dbReference>
<dbReference type="Gene3D" id="1.25.40.330">
    <property type="entry name" value="Adenylate cyclase-associated CAP, N-terminal domain"/>
    <property type="match status" value="1"/>
</dbReference>
<keyword evidence="8" id="KW-1185">Reference proteome</keyword>
<dbReference type="GO" id="GO:0005737">
    <property type="term" value="C:cytoplasm"/>
    <property type="evidence" value="ECO:0007669"/>
    <property type="project" value="TreeGrafter"/>
</dbReference>
<dbReference type="InterPro" id="IPR013912">
    <property type="entry name" value="Adenylate_cyclase-assoc_CAP_C"/>
</dbReference>
<sequence length="503" mass="53730">MSGGLHSLATIIKRLEAATSRLEDLTIAQGNTLPNRGDSTDDLGPSYGAPPAPPAPAPPPPAAVPAPAMAEVPQSVIAFDENVINGSLKKFVTLTNSFAGPPVVEQVQLLEKSYSDVRKVILVASACKKPDQKGFSELLAPLRETVGAIGRVSQARRKERTWDIHLQFVAEAAPSVGWVEIEPKPGPHVKSMKDASEYYGNKIMKEYKEKDAKHVEWVRAYLALLDVQQKYVMEYHTTGLSWNPRGRPLNEYTTAGNPPPPPPPPPPPAGAPPAPSAGGAAAVFAELNRGEEVTKGLRKVDPSQQTHKNPELRASSAVPSAPTQSTPKRPTKPTKPHALSGKKPSKFALEGNKWAIEYHENESSLVVENAELGHVVNLFGCKNSTIQIKGKVNAVTIVNCVKTSVLVDSVISAISITNSPSFALQITGSAPTIQLDSTDSGQIYLSKDCLGVEITTAKCSSINVSLPVEGEDEGVYVERAIPEMLITTVKDGKLVTSIVEHSG</sequence>
<dbReference type="Gene3D" id="2.160.20.70">
    <property type="match status" value="1"/>
</dbReference>
<dbReference type="InterPro" id="IPR036222">
    <property type="entry name" value="CAP_N_sf"/>
</dbReference>
<dbReference type="InterPro" id="IPR013992">
    <property type="entry name" value="Adenylate_cyclase-assoc_CAP_N"/>
</dbReference>
<dbReference type="FunFam" id="1.25.40.330:FF:000001">
    <property type="entry name" value="Adenylyl cyclase-associated protein"/>
    <property type="match status" value="1"/>
</dbReference>
<dbReference type="InterPro" id="IPR018106">
    <property type="entry name" value="CAP_CS_N"/>
</dbReference>
<gene>
    <name evidence="7" type="ORF">BD410DRAFT_740753</name>
</gene>
<dbReference type="SMART" id="SM00673">
    <property type="entry name" value="CARP"/>
    <property type="match status" value="2"/>
</dbReference>
<dbReference type="InterPro" id="IPR016098">
    <property type="entry name" value="CAP/MinC_C"/>
</dbReference>
<accession>A0A4Y7QIV5</accession>
<comment type="similarity">
    <text evidence="1 4">Belongs to the CAP family.</text>
</comment>
<organism evidence="7 8">
    <name type="scientific">Rickenella mellea</name>
    <dbReference type="NCBI Taxonomy" id="50990"/>
    <lineage>
        <taxon>Eukaryota</taxon>
        <taxon>Fungi</taxon>
        <taxon>Dikarya</taxon>
        <taxon>Basidiomycota</taxon>
        <taxon>Agaricomycotina</taxon>
        <taxon>Agaricomycetes</taxon>
        <taxon>Hymenochaetales</taxon>
        <taxon>Rickenellaceae</taxon>
        <taxon>Rickenella</taxon>
    </lineage>
</organism>
<dbReference type="PANTHER" id="PTHR10652:SF0">
    <property type="entry name" value="ADENYLYL CYCLASE-ASSOCIATED PROTEIN"/>
    <property type="match status" value="1"/>
</dbReference>
<feature type="region of interest" description="Disordered" evidence="5">
    <location>
        <begin position="28"/>
        <end position="66"/>
    </location>
</feature>
<dbReference type="InterPro" id="IPR006599">
    <property type="entry name" value="CARP_motif"/>
</dbReference>
<dbReference type="PANTHER" id="PTHR10652">
    <property type="entry name" value="ADENYLYL CYCLASE-ASSOCIATED PROTEIN"/>
    <property type="match status" value="1"/>
</dbReference>
<evidence type="ECO:0000259" key="6">
    <source>
        <dbReference type="PROSITE" id="PS51329"/>
    </source>
</evidence>
<protein>
    <recommendedName>
        <fullName evidence="3 4">Adenylyl cyclase-associated protein</fullName>
    </recommendedName>
</protein>
<feature type="region of interest" description="Disordered" evidence="5">
    <location>
        <begin position="239"/>
        <end position="279"/>
    </location>
</feature>
<evidence type="ECO:0000256" key="5">
    <source>
        <dbReference type="SAM" id="MobiDB-lite"/>
    </source>
</evidence>
<dbReference type="GO" id="GO:0007015">
    <property type="term" value="P:actin filament organization"/>
    <property type="evidence" value="ECO:0007669"/>
    <property type="project" value="TreeGrafter"/>
</dbReference>
<dbReference type="STRING" id="50990.A0A4Y7QIV5"/>
<dbReference type="Pfam" id="PF08603">
    <property type="entry name" value="CAP_C"/>
    <property type="match status" value="1"/>
</dbReference>
<dbReference type="OrthoDB" id="77251at2759"/>
<evidence type="ECO:0000256" key="1">
    <source>
        <dbReference type="ARBA" id="ARBA00007659"/>
    </source>
</evidence>
<feature type="compositionally biased region" description="Pro residues" evidence="5">
    <location>
        <begin position="257"/>
        <end position="275"/>
    </location>
</feature>
<feature type="region of interest" description="Disordered" evidence="5">
    <location>
        <begin position="295"/>
        <end position="346"/>
    </location>
</feature>
<feature type="domain" description="C-CAP/cofactor C-like" evidence="6">
    <location>
        <begin position="344"/>
        <end position="481"/>
    </location>
</feature>
<proteinExistence type="inferred from homology"/>
<comment type="function">
    <text evidence="2">The N-terminal domain binds to adenylyl cyclase, thereby enabling adenylyl cyclase to be activated by upstream regulatory signals, such as Ras. The C-terminal domain is required for normal cellular morphology and growth control.</text>
</comment>
<dbReference type="InterPro" id="IPR053950">
    <property type="entry name" value="CAP_N"/>
</dbReference>
<dbReference type="VEuPathDB" id="FungiDB:BD410DRAFT_740753"/>
<dbReference type="SUPFAM" id="SSF69340">
    <property type="entry name" value="C-terminal domain of adenylylcyclase associated protein"/>
    <property type="match status" value="1"/>
</dbReference>
<evidence type="ECO:0000313" key="7">
    <source>
        <dbReference type="EMBL" id="TDL27574.1"/>
    </source>
</evidence>
<dbReference type="GO" id="GO:0008179">
    <property type="term" value="F:adenylate cyclase binding"/>
    <property type="evidence" value="ECO:0007669"/>
    <property type="project" value="TreeGrafter"/>
</dbReference>
<feature type="compositionally biased region" description="Pro residues" evidence="5">
    <location>
        <begin position="48"/>
        <end position="64"/>
    </location>
</feature>
<evidence type="ECO:0000313" key="8">
    <source>
        <dbReference type="Proteomes" id="UP000294933"/>
    </source>
</evidence>
<dbReference type="PROSITE" id="PS51329">
    <property type="entry name" value="C_CAP_COFACTOR_C"/>
    <property type="match status" value="1"/>
</dbReference>
<dbReference type="InterPro" id="IPR036223">
    <property type="entry name" value="CAP_C_sf"/>
</dbReference>
<dbReference type="InterPro" id="IPR017901">
    <property type="entry name" value="C-CAP_CF_C-like"/>
</dbReference>
<dbReference type="PROSITE" id="PS01088">
    <property type="entry name" value="CAP_1"/>
    <property type="match status" value="1"/>
</dbReference>
<evidence type="ECO:0000256" key="4">
    <source>
        <dbReference type="RuleBase" id="RU000647"/>
    </source>
</evidence>
<name>A0A4Y7QIV5_9AGAM</name>
<dbReference type="AlphaFoldDB" id="A0A4Y7QIV5"/>
<dbReference type="SUPFAM" id="SSF101278">
    <property type="entry name" value="N-terminal domain of adenylylcyclase associated protein, CAP"/>
    <property type="match status" value="1"/>
</dbReference>
<dbReference type="Pfam" id="PF21938">
    <property type="entry name" value="CAP_N"/>
    <property type="match status" value="1"/>
</dbReference>